<dbReference type="VEuPathDB" id="ToxoDB:EAH_00013800"/>
<feature type="transmembrane region" description="Helical" evidence="3">
    <location>
        <begin position="192"/>
        <end position="212"/>
    </location>
</feature>
<keyword evidence="3" id="KW-1133">Transmembrane helix</keyword>
<protein>
    <recommendedName>
        <fullName evidence="6">Transmembrane protein</fullName>
    </recommendedName>
</protein>
<dbReference type="RefSeq" id="XP_013249819.1">
    <property type="nucleotide sequence ID" value="XM_013394365.1"/>
</dbReference>
<dbReference type="EMBL" id="HG671150">
    <property type="protein sequence ID" value="CDI80170.1"/>
    <property type="molecule type" value="Genomic_DNA"/>
</dbReference>
<dbReference type="Proteomes" id="UP000018050">
    <property type="component" value="Unassembled WGS sequence"/>
</dbReference>
<name>U6GJ32_EIMAC</name>
<feature type="compositionally biased region" description="Basic and acidic residues" evidence="2">
    <location>
        <begin position="227"/>
        <end position="240"/>
    </location>
</feature>
<keyword evidence="3" id="KW-0472">Membrane</keyword>
<keyword evidence="5" id="KW-1185">Reference proteome</keyword>
<reference evidence="4" key="1">
    <citation type="submission" date="2013-10" db="EMBL/GenBank/DDBJ databases">
        <title>Genomic analysis of the causative agents of coccidiosis in chickens.</title>
        <authorList>
            <person name="Reid A.J."/>
            <person name="Blake D."/>
            <person name="Billington K."/>
            <person name="Browne H."/>
            <person name="Dunn M."/>
            <person name="Hung S."/>
            <person name="Kawahara F."/>
            <person name="Miranda-Saavedra D."/>
            <person name="Mourier T."/>
            <person name="Nagra H."/>
            <person name="Otto T.D."/>
            <person name="Rawlings N."/>
            <person name="Sanchez A."/>
            <person name="Sanders M."/>
            <person name="Subramaniam C."/>
            <person name="Tay Y."/>
            <person name="Dear P."/>
            <person name="Doerig C."/>
            <person name="Gruber A."/>
            <person name="Parkinson J."/>
            <person name="Shirley M."/>
            <person name="Wan K.L."/>
            <person name="Berriman M."/>
            <person name="Tomley F."/>
            <person name="Pain A."/>
        </authorList>
    </citation>
    <scope>NUCLEOTIDE SEQUENCE</scope>
    <source>
        <strain evidence="4">Houghton</strain>
    </source>
</reference>
<sequence>MLTSKGGDMSLPDSATGICASGEKIYSFSSRSSLNFFREFPSLILSTRSLKSLRISRPSFVRASTLVAAALGALGLLVANVAATSQALPPNSTAETRSVAWSSVAEEQWFGEGPLGGQANGDVDLPTLPESAVTGVRSSAADFAFPLPEKPNDVLSSINLGASEEVPYGTNPPAPCPVDNQTGTGRQDSRPALSLLVLLFLFALGLPSIHFLRVSSGQEKTGGGRFQPRDQQQKEDEKEQSTPSPSESQEDEQKLHEIHEKEPFTVGVHQLDELARLRPLAAHLAKTVGTEESLSALEDFEKTVENCKLVQQQILQGSMDSDPSYSIVLADAVSDGLNALSELYEQAREHGISVAQTTRSIKCPPVFSKQELHTLAGCISSSTTGLMDFYFADFGSSFQLLLRTVETVQKRLESLRGVEGVNDWHVVAAVAAGVEFIKQAHESAEIQAKSFDIVKRSADAMILLHYLRQQTSIQRKFREDIAEHRVLCNLEKWRNLSAPQQDTTFPMTVAEVEKQLDEAERLLEKHQQEIDNMEKEDNIFSAQSAKMQAEMLASEVKNVLEAVSIHTDSLPGIGTAGDDPEVRQLMQQLAARAKQAAFRAAKRVEIIQREMKVRMPLGSDDGPKPVSPFAREALKIEFRKVAGNVQNAAQQAASAAAKVAKDEVSSAAALSELVATARAAALLAETHSAEAELLGLEMQLLDSMELDMRLSLQWARRAAAAVGVEAQVKESPKHWRLSLSAERTKKFQSLLGQVNDAKKNAHFRSRLEDLAVAAGVMREASLGLTSIVQGQDGTNLNPKFWV</sequence>
<gene>
    <name evidence="4" type="ORF">EAH_00013800</name>
</gene>
<evidence type="ECO:0000256" key="2">
    <source>
        <dbReference type="SAM" id="MobiDB-lite"/>
    </source>
</evidence>
<evidence type="ECO:0000256" key="1">
    <source>
        <dbReference type="SAM" id="Coils"/>
    </source>
</evidence>
<dbReference type="AlphaFoldDB" id="U6GJ32"/>
<evidence type="ECO:0000313" key="5">
    <source>
        <dbReference type="Proteomes" id="UP000018050"/>
    </source>
</evidence>
<evidence type="ECO:0000256" key="3">
    <source>
        <dbReference type="SAM" id="Phobius"/>
    </source>
</evidence>
<proteinExistence type="predicted"/>
<reference evidence="4" key="2">
    <citation type="submission" date="2013-10" db="EMBL/GenBank/DDBJ databases">
        <authorList>
            <person name="Aslett M."/>
        </authorList>
    </citation>
    <scope>NUCLEOTIDE SEQUENCE</scope>
    <source>
        <strain evidence="4">Houghton</strain>
    </source>
</reference>
<dbReference type="GeneID" id="25269450"/>
<organism evidence="4 5">
    <name type="scientific">Eimeria acervulina</name>
    <name type="common">Coccidian parasite</name>
    <dbReference type="NCBI Taxonomy" id="5801"/>
    <lineage>
        <taxon>Eukaryota</taxon>
        <taxon>Sar</taxon>
        <taxon>Alveolata</taxon>
        <taxon>Apicomplexa</taxon>
        <taxon>Conoidasida</taxon>
        <taxon>Coccidia</taxon>
        <taxon>Eucoccidiorida</taxon>
        <taxon>Eimeriorina</taxon>
        <taxon>Eimeriidae</taxon>
        <taxon>Eimeria</taxon>
    </lineage>
</organism>
<dbReference type="OrthoDB" id="348066at2759"/>
<feature type="region of interest" description="Disordered" evidence="2">
    <location>
        <begin position="163"/>
        <end position="186"/>
    </location>
</feature>
<evidence type="ECO:0000313" key="4">
    <source>
        <dbReference type="EMBL" id="CDI80170.1"/>
    </source>
</evidence>
<feature type="transmembrane region" description="Helical" evidence="3">
    <location>
        <begin position="60"/>
        <end position="83"/>
    </location>
</feature>
<keyword evidence="1" id="KW-0175">Coiled coil</keyword>
<feature type="region of interest" description="Disordered" evidence="2">
    <location>
        <begin position="217"/>
        <end position="255"/>
    </location>
</feature>
<feature type="coiled-coil region" evidence="1">
    <location>
        <begin position="509"/>
        <end position="543"/>
    </location>
</feature>
<accession>U6GJ32</accession>
<keyword evidence="3" id="KW-0812">Transmembrane</keyword>
<evidence type="ECO:0008006" key="6">
    <source>
        <dbReference type="Google" id="ProtNLM"/>
    </source>
</evidence>